<comment type="subcellular location">
    <subcellularLocation>
        <location evidence="1">Nucleus</location>
    </subcellularLocation>
</comment>
<dbReference type="HOGENOM" id="CLU_006541_1_1_1"/>
<feature type="compositionally biased region" description="Polar residues" evidence="8">
    <location>
        <begin position="393"/>
        <end position="402"/>
    </location>
</feature>
<sequence length="1165" mass="129625">MSYPPPYDNGQYPPPQYPSQYLHQIPQNAAFTRSPVAVSQSQPQYNVGNNVQYMNYTNSFGYSPASIPSSYPQRYGQPSPSQNLALQRGLAPPQSPQQQQQQQFLYQQQQQRQQQYNSSVIQQHQHLQQHLSQSSPQPPPQPSPQQNIHLQRQQYGSSVVQQHFSSPIVQQHQLQSISQPSPQPVSQPSPQLNQHAQRQQQYVSPTIQQHQLQSLHPSPQPRSQPSPQPVQLPQRQQQYSSPTIQLQQQLQQQQNQHISQPLPQPSPQPNQIQRLPQPSPRPPIQPSPQPVVLPSPKQTQQPQLPPRQQQQQPQLGSPVVQQHQNIQQKKPQPPPKPPPQPSPQQHQNNLHSIQPSPTQPALQDPPILFVNPSDTFTEPIRPTFSFDVVASAGSPSNNQIEPSFTAPGAPQQSTLPAVTAPATTVSQPASSIQSTPIRVEIKQEPHKPSPLPSSIPPSNEITMTPSRPSNQSRKSSGQSASPLVRTPQVVIPSLADIQRVSTKTPVKISAKTPAIAPHKVQKPQKSAPADGDVEYQTLLLALADEYLNAAHSKGTVIALSNNELDLKEYYKLVATGLGCLQAAQTNFRMPPLTEALTRLRYARILIEETDNDILAETALSKGIEICERNKLLDLKYTMQQLLARMLHKSNPKAAAKAVDKMIEDVETYKHTPWEYAFRLLRISLALASSSHQDFVIAIHNLQKLTNLATRNGDKLVVVVAALIEAVAHLQQSTSPDSVEQAQHAVAVARSHQLDPRVQEIPQIGSMLQMVDISCSLLEYDLNQASQKLQIMQSMMDQRINDARWREDGSFLVPLNTQTPPKPTEIGDILRVENGKLCLTLHWLPQHDLYALCYFLSSMTLGAKNSHDGRKAEKYLQEGLRMVRGNFKAPEEVKESVVAASKRLEWRRILYCNILVHLTFLACARTDWESASQSLKELRSSSEELGSALPESISSLMAYATGVIAQGNGDLVAALAAYDSPLLSLSSSTNRTMRNDPRRDTAILAGLNTILILREPSHPSHSRLEQVLALVEPQCLGSSNKYIQAAYYLVCATVHNESTIQTKQYLQQALQSATGINNSQITCMTLTFMSWKYFRGVVGEQSEKSARAGRAMAKKANDRLWVSVTDQMLAETLDRQGKADEARGVREEADRLLMGLPAPLKRTEYL</sequence>
<feature type="compositionally biased region" description="Pro residues" evidence="8">
    <location>
        <begin position="218"/>
        <end position="230"/>
    </location>
</feature>
<feature type="compositionally biased region" description="Polar residues" evidence="8">
    <location>
        <begin position="349"/>
        <end position="361"/>
    </location>
</feature>
<feature type="compositionally biased region" description="Low complexity" evidence="8">
    <location>
        <begin position="208"/>
        <end position="217"/>
    </location>
</feature>
<feature type="compositionally biased region" description="Low complexity" evidence="8">
    <location>
        <begin position="294"/>
        <end position="330"/>
    </location>
</feature>
<evidence type="ECO:0000256" key="8">
    <source>
        <dbReference type="SAM" id="MobiDB-lite"/>
    </source>
</evidence>
<proteinExistence type="inferred from homology"/>
<keyword evidence="4" id="KW-0498">Mitosis</keyword>
<feature type="compositionally biased region" description="Polar residues" evidence="8">
    <location>
        <begin position="69"/>
        <end position="85"/>
    </location>
</feature>
<dbReference type="InterPro" id="IPR019440">
    <property type="entry name" value="MAU2"/>
</dbReference>
<evidence type="ECO:0000256" key="3">
    <source>
        <dbReference type="ARBA" id="ARBA00022618"/>
    </source>
</evidence>
<evidence type="ECO:0000256" key="7">
    <source>
        <dbReference type="ARBA" id="ARBA00023306"/>
    </source>
</evidence>
<comment type="similarity">
    <text evidence="2">Belongs to the SCC4/mau-2 family.</text>
</comment>
<dbReference type="EMBL" id="JPOX01000008">
    <property type="protein sequence ID" value="KFX50142.1"/>
    <property type="molecule type" value="Genomic_DNA"/>
</dbReference>
<dbReference type="EMBL" id="JPOX01000008">
    <property type="protein sequence ID" value="KFX50141.1"/>
    <property type="molecule type" value="Genomic_DNA"/>
</dbReference>
<evidence type="ECO:0000256" key="1">
    <source>
        <dbReference type="ARBA" id="ARBA00004123"/>
    </source>
</evidence>
<dbReference type="GO" id="GO:0051301">
    <property type="term" value="P:cell division"/>
    <property type="evidence" value="ECO:0007669"/>
    <property type="project" value="UniProtKB-KW"/>
</dbReference>
<dbReference type="eggNOG" id="ENOG502RK5N">
    <property type="taxonomic scope" value="Eukaryota"/>
</dbReference>
<feature type="compositionally biased region" description="Pro residues" evidence="8">
    <location>
        <begin position="331"/>
        <end position="342"/>
    </location>
</feature>
<dbReference type="PANTHER" id="PTHR21394">
    <property type="entry name" value="MAU2 CHROMATID COHESION FACTOR HOMOLOG"/>
    <property type="match status" value="1"/>
</dbReference>
<dbReference type="GO" id="GO:0005634">
    <property type="term" value="C:nucleus"/>
    <property type="evidence" value="ECO:0007669"/>
    <property type="project" value="UniProtKB-SubCell"/>
</dbReference>
<evidence type="ECO:0000256" key="6">
    <source>
        <dbReference type="ARBA" id="ARBA00023242"/>
    </source>
</evidence>
<feature type="compositionally biased region" description="Low complexity" evidence="8">
    <location>
        <begin position="96"/>
        <end position="135"/>
    </location>
</feature>
<keyword evidence="3" id="KW-0132">Cell division</keyword>
<dbReference type="AlphaFoldDB" id="A0A093VC75"/>
<comment type="caution">
    <text evidence="9">The sequence shown here is derived from an EMBL/GenBank/DDBJ whole genome shotgun (WGS) entry which is preliminary data.</text>
</comment>
<evidence type="ECO:0000256" key="2">
    <source>
        <dbReference type="ARBA" id="ARBA00008585"/>
    </source>
</evidence>
<reference evidence="9" key="1">
    <citation type="journal article" date="2014" name="PLoS Genet.">
        <title>Signature Gene Expression Reveals Novel Clues to the Molecular Mechanisms of Dimorphic Transition in Penicillium marneffei.</title>
        <authorList>
            <person name="Yang E."/>
            <person name="Wang G."/>
            <person name="Cai J."/>
            <person name="Woo P.C."/>
            <person name="Lau S.K."/>
            <person name="Yuen K.-Y."/>
            <person name="Chow W.-N."/>
            <person name="Lin X."/>
        </authorList>
    </citation>
    <scope>NUCLEOTIDE SEQUENCE [LARGE SCALE GENOMIC DNA]</scope>
    <source>
        <strain evidence="9">PM1</strain>
    </source>
</reference>
<keyword evidence="7" id="KW-0131">Cell cycle</keyword>
<feature type="compositionally biased region" description="Low complexity" evidence="8">
    <location>
        <begin position="168"/>
        <end position="180"/>
    </location>
</feature>
<evidence type="ECO:0000313" key="9">
    <source>
        <dbReference type="EMBL" id="KFX50142.1"/>
    </source>
</evidence>
<feature type="compositionally biased region" description="Polar residues" evidence="8">
    <location>
        <begin position="459"/>
        <end position="481"/>
    </location>
</feature>
<feature type="compositionally biased region" description="Pro residues" evidence="8">
    <location>
        <begin position="277"/>
        <end position="293"/>
    </location>
</feature>
<gene>
    <name evidence="9" type="ORF">GQ26_0082910</name>
</gene>
<feature type="compositionally biased region" description="Polar residues" evidence="8">
    <location>
        <begin position="193"/>
        <end position="207"/>
    </location>
</feature>
<dbReference type="GO" id="GO:0007064">
    <property type="term" value="P:mitotic sister chromatid cohesion"/>
    <property type="evidence" value="ECO:0007669"/>
    <property type="project" value="InterPro"/>
</dbReference>
<keyword evidence="5" id="KW-0159">Chromosome partition</keyword>
<feature type="compositionally biased region" description="Low complexity" evidence="8">
    <location>
        <begin position="231"/>
        <end position="261"/>
    </location>
</feature>
<organism evidence="9">
    <name type="scientific">Talaromyces marneffei PM1</name>
    <dbReference type="NCBI Taxonomy" id="1077442"/>
    <lineage>
        <taxon>Eukaryota</taxon>
        <taxon>Fungi</taxon>
        <taxon>Dikarya</taxon>
        <taxon>Ascomycota</taxon>
        <taxon>Pezizomycotina</taxon>
        <taxon>Eurotiomycetes</taxon>
        <taxon>Eurotiomycetidae</taxon>
        <taxon>Eurotiales</taxon>
        <taxon>Trichocomaceae</taxon>
        <taxon>Talaromyces</taxon>
        <taxon>Talaromyces sect. Talaromyces</taxon>
    </lineage>
</organism>
<dbReference type="Pfam" id="PF10345">
    <property type="entry name" value="Cohesin_load"/>
    <property type="match status" value="1"/>
</dbReference>
<feature type="region of interest" description="Disordered" evidence="8">
    <location>
        <begin position="69"/>
        <end position="148"/>
    </location>
</feature>
<protein>
    <submittedName>
        <fullName evidence="9">MAU2 chromatid cohesion factor like</fullName>
    </submittedName>
</protein>
<evidence type="ECO:0000256" key="5">
    <source>
        <dbReference type="ARBA" id="ARBA00022829"/>
    </source>
</evidence>
<dbReference type="GO" id="GO:0007059">
    <property type="term" value="P:chromosome segregation"/>
    <property type="evidence" value="ECO:0007669"/>
    <property type="project" value="UniProtKB-KW"/>
</dbReference>
<keyword evidence="6" id="KW-0539">Nucleus</keyword>
<accession>A0A093VC75</accession>
<evidence type="ECO:0000256" key="4">
    <source>
        <dbReference type="ARBA" id="ARBA00022776"/>
    </source>
</evidence>
<name>A0A093VC75_TALMA</name>
<feature type="compositionally biased region" description="Low complexity" evidence="8">
    <location>
        <begin position="413"/>
        <end position="431"/>
    </location>
</feature>
<feature type="region of interest" description="Disordered" evidence="8">
    <location>
        <begin position="168"/>
        <end position="485"/>
    </location>
</feature>